<evidence type="ECO:0000256" key="9">
    <source>
        <dbReference type="SAM" id="Phobius"/>
    </source>
</evidence>
<dbReference type="InterPro" id="IPR027417">
    <property type="entry name" value="P-loop_NTPase"/>
</dbReference>
<proteinExistence type="inferred from homology"/>
<evidence type="ECO:0000256" key="7">
    <source>
        <dbReference type="ARBA" id="ARBA00061363"/>
    </source>
</evidence>
<dbReference type="Gene3D" id="3.10.410.10">
    <property type="entry name" value="Formyltetrahydrofolate synthetase, domain 3"/>
    <property type="match status" value="1"/>
</dbReference>
<keyword evidence="9" id="KW-0812">Transmembrane</keyword>
<dbReference type="PROSITE" id="PS00721">
    <property type="entry name" value="FTHFS_1"/>
    <property type="match status" value="1"/>
</dbReference>
<evidence type="ECO:0000256" key="3">
    <source>
        <dbReference type="ARBA" id="ARBA00022598"/>
    </source>
</evidence>
<evidence type="ECO:0000256" key="5">
    <source>
        <dbReference type="ARBA" id="ARBA00022840"/>
    </source>
</evidence>
<dbReference type="Proteomes" id="UP000521868">
    <property type="component" value="Unassembled WGS sequence"/>
</dbReference>
<keyword evidence="9" id="KW-1133">Transmembrane helix</keyword>
<dbReference type="EC" id="6.3.4.3" evidence="8"/>
<feature type="transmembrane region" description="Helical" evidence="9">
    <location>
        <begin position="501"/>
        <end position="523"/>
    </location>
</feature>
<comment type="pathway">
    <text evidence="1 8">One-carbon metabolism; tetrahydrofolate interconversion.</text>
</comment>
<feature type="binding site" evidence="8">
    <location>
        <begin position="53"/>
        <end position="60"/>
    </location>
    <ligand>
        <name>ATP</name>
        <dbReference type="ChEBI" id="CHEBI:30616"/>
    </ligand>
</feature>
<keyword evidence="3 8" id="KW-0436">Ligase</keyword>
<evidence type="ECO:0000256" key="8">
    <source>
        <dbReference type="HAMAP-Rule" id="MF_01543"/>
    </source>
</evidence>
<dbReference type="UniPathway" id="UPA00193"/>
<keyword evidence="2 8" id="KW-0554">One-carbon metabolism</keyword>
<dbReference type="GO" id="GO:0035999">
    <property type="term" value="P:tetrahydrofolate interconversion"/>
    <property type="evidence" value="ECO:0007669"/>
    <property type="project" value="UniProtKB-UniRule"/>
</dbReference>
<comment type="catalytic activity">
    <reaction evidence="6 8">
        <text>(6S)-5,6,7,8-tetrahydrofolate + formate + ATP = (6R)-10-formyltetrahydrofolate + ADP + phosphate</text>
        <dbReference type="Rhea" id="RHEA:20221"/>
        <dbReference type="ChEBI" id="CHEBI:15740"/>
        <dbReference type="ChEBI" id="CHEBI:30616"/>
        <dbReference type="ChEBI" id="CHEBI:43474"/>
        <dbReference type="ChEBI" id="CHEBI:57453"/>
        <dbReference type="ChEBI" id="CHEBI:195366"/>
        <dbReference type="ChEBI" id="CHEBI:456216"/>
        <dbReference type="EC" id="6.3.4.3"/>
    </reaction>
</comment>
<comment type="caution">
    <text evidence="10">The sequence shown here is derived from an EMBL/GenBank/DDBJ whole genome shotgun (WGS) entry which is preliminary data.</text>
</comment>
<keyword evidence="11" id="KW-1185">Reference proteome</keyword>
<dbReference type="FunFam" id="3.30.1510.10:FF:000001">
    <property type="entry name" value="Formate--tetrahydrofolate ligase"/>
    <property type="match status" value="1"/>
</dbReference>
<evidence type="ECO:0000256" key="6">
    <source>
        <dbReference type="ARBA" id="ARBA00049033"/>
    </source>
</evidence>
<dbReference type="Gene3D" id="3.30.1510.10">
    <property type="entry name" value="Domain 2, N(10)-formyltetrahydrofolate synthetase"/>
    <property type="match status" value="1"/>
</dbReference>
<dbReference type="Pfam" id="PF01268">
    <property type="entry name" value="FTHFS"/>
    <property type="match status" value="1"/>
</dbReference>
<evidence type="ECO:0000256" key="4">
    <source>
        <dbReference type="ARBA" id="ARBA00022741"/>
    </source>
</evidence>
<keyword evidence="4 8" id="KW-0547">Nucleotide-binding</keyword>
<dbReference type="SUPFAM" id="SSF52540">
    <property type="entry name" value="P-loop containing nucleoside triphosphate hydrolases"/>
    <property type="match status" value="1"/>
</dbReference>
<keyword evidence="9" id="KW-0472">Membrane</keyword>
<reference evidence="10 11" key="1">
    <citation type="journal article" date="2020" name="Nature">
        <title>Bacterial chemolithoautotrophy via manganese oxidation.</title>
        <authorList>
            <person name="Yu H."/>
            <person name="Leadbetter J.R."/>
        </authorList>
    </citation>
    <scope>NUCLEOTIDE SEQUENCE [LARGE SCALE GENOMIC DNA]</scope>
    <source>
        <strain evidence="10 11">RBP-1</strain>
    </source>
</reference>
<dbReference type="AlphaFoldDB" id="A0A7X6DCA7"/>
<sequence length="544" mass="57340">MLPVKEIADSLGITEDHLNYYGKYTAKLSLALLEAPPQPPRGKLVLVTAITPTSHGEGKTVVSIGLAQAITRRGRKSIVTLREPSLGPVFGVKGGATGGGRSRVLPSEQINLHFNGDIHAVTSAHNLLAAAIDSHIHHGNALRIDVDNIWWPRTIDMNDRALRHIVVGLGGKANGVPRESRFVITAASELMAILALASSRQDLRRRLNDIVIGLNVDGGIVRAGDIGATGGLLVLLNEAVMPNLVQTTEHTPAFVHAGPFANIAHGTSSVISQKIALNLADYVVNEAGFGADLGAEKYFDLVMPACGIRPACAVLIATVRALVHQGSSPADAAGANPAALRRGLPHLARHIENLRKFNVPVIVAINRFPGDREEELRTIGSFCRDRGVACAAIDVFEQGGAGALELADQVMAAADGVDLGQVRPLYDRELTLEQKIGLVAREIYGADGIHFESAARRKLAMFAAAGFGHLPVCMAKTPSSLSDNPALRNVPSGWTLTVSDAFLAAGAGFIVVLAGTVLLMPGLPRVSQASRMDVDDDGNIIGLG</sequence>
<dbReference type="GO" id="GO:0005524">
    <property type="term" value="F:ATP binding"/>
    <property type="evidence" value="ECO:0007669"/>
    <property type="project" value="UniProtKB-UniRule"/>
</dbReference>
<comment type="similarity">
    <text evidence="7 8">Belongs to the formate--tetrahydrofolate ligase family.</text>
</comment>
<evidence type="ECO:0000256" key="2">
    <source>
        <dbReference type="ARBA" id="ARBA00022563"/>
    </source>
</evidence>
<name>A0A7X6DCA7_9BURK</name>
<evidence type="ECO:0000256" key="1">
    <source>
        <dbReference type="ARBA" id="ARBA00004777"/>
    </source>
</evidence>
<organism evidence="10 11">
    <name type="scientific">Ramlibacter lithotrophicus</name>
    <dbReference type="NCBI Taxonomy" id="2606681"/>
    <lineage>
        <taxon>Bacteria</taxon>
        <taxon>Pseudomonadati</taxon>
        <taxon>Pseudomonadota</taxon>
        <taxon>Betaproteobacteria</taxon>
        <taxon>Burkholderiales</taxon>
        <taxon>Comamonadaceae</taxon>
        <taxon>Ramlibacter</taxon>
    </lineage>
</organism>
<keyword evidence="5 8" id="KW-0067">ATP-binding</keyword>
<dbReference type="EMBL" id="VTOX01000001">
    <property type="protein sequence ID" value="NKE64383.1"/>
    <property type="molecule type" value="Genomic_DNA"/>
</dbReference>
<gene>
    <name evidence="8" type="primary">fhs</name>
    <name evidence="10" type="ORF">RAMLITH_00995</name>
</gene>
<dbReference type="InterPro" id="IPR020628">
    <property type="entry name" value="Formate_THF_ligase_CS"/>
</dbReference>
<accession>A0A7X6DCA7</accession>
<dbReference type="Gene3D" id="3.40.50.300">
    <property type="entry name" value="P-loop containing nucleotide triphosphate hydrolases"/>
    <property type="match status" value="1"/>
</dbReference>
<dbReference type="NCBIfam" id="NF010030">
    <property type="entry name" value="PRK13505.1"/>
    <property type="match status" value="1"/>
</dbReference>
<dbReference type="HAMAP" id="MF_01543">
    <property type="entry name" value="FTHFS"/>
    <property type="match status" value="1"/>
</dbReference>
<evidence type="ECO:0000313" key="11">
    <source>
        <dbReference type="Proteomes" id="UP000521868"/>
    </source>
</evidence>
<dbReference type="InterPro" id="IPR000559">
    <property type="entry name" value="Formate_THF_ligase"/>
</dbReference>
<protein>
    <recommendedName>
        <fullName evidence="8">Formate--tetrahydrofolate ligase</fullName>
        <ecNumber evidence="8">6.3.4.3</ecNumber>
    </recommendedName>
    <alternativeName>
        <fullName evidence="8">Formyltetrahydrofolate synthetase</fullName>
        <shortName evidence="8">FHS</shortName>
        <shortName evidence="8">FTHFS</shortName>
    </alternativeName>
</protein>
<dbReference type="GO" id="GO:0004329">
    <property type="term" value="F:formate-tetrahydrofolate ligase activity"/>
    <property type="evidence" value="ECO:0007669"/>
    <property type="project" value="UniProtKB-UniRule"/>
</dbReference>
<evidence type="ECO:0000313" key="10">
    <source>
        <dbReference type="EMBL" id="NKE64383.1"/>
    </source>
</evidence>